<comment type="caution">
    <text evidence="2">The sequence shown here is derived from an EMBL/GenBank/DDBJ whole genome shotgun (WGS) entry which is preliminary data.</text>
</comment>
<organism evidence="2 3">
    <name type="scientific">Candidatus Atopostipes pullistercoris</name>
    <dbReference type="NCBI Taxonomy" id="2838467"/>
    <lineage>
        <taxon>Bacteria</taxon>
        <taxon>Bacillati</taxon>
        <taxon>Bacillota</taxon>
        <taxon>Bacilli</taxon>
        <taxon>Lactobacillales</taxon>
        <taxon>Carnobacteriaceae</taxon>
        <taxon>Atopostipes</taxon>
    </lineage>
</organism>
<evidence type="ECO:0000256" key="1">
    <source>
        <dbReference type="SAM" id="SignalP"/>
    </source>
</evidence>
<dbReference type="PROSITE" id="PS51257">
    <property type="entry name" value="PROKAR_LIPOPROTEIN"/>
    <property type="match status" value="1"/>
</dbReference>
<accession>A0A9D2G1V6</accession>
<evidence type="ECO:0000313" key="3">
    <source>
        <dbReference type="Proteomes" id="UP000824106"/>
    </source>
</evidence>
<name>A0A9D2G1V6_9LACT</name>
<feature type="chain" id="PRO_5038646872" description="Lipoprotein" evidence="1">
    <location>
        <begin position="20"/>
        <end position="174"/>
    </location>
</feature>
<dbReference type="AlphaFoldDB" id="A0A9D2G1V6"/>
<evidence type="ECO:0008006" key="4">
    <source>
        <dbReference type="Google" id="ProtNLM"/>
    </source>
</evidence>
<feature type="signal peptide" evidence="1">
    <location>
        <begin position="1"/>
        <end position="19"/>
    </location>
</feature>
<dbReference type="EMBL" id="DXAZ01000033">
    <property type="protein sequence ID" value="HIZ70585.1"/>
    <property type="molecule type" value="Genomic_DNA"/>
</dbReference>
<reference evidence="2" key="1">
    <citation type="journal article" date="2021" name="PeerJ">
        <title>Extensive microbial diversity within the chicken gut microbiome revealed by metagenomics and culture.</title>
        <authorList>
            <person name="Gilroy R."/>
            <person name="Ravi A."/>
            <person name="Getino M."/>
            <person name="Pursley I."/>
            <person name="Horton D.L."/>
            <person name="Alikhan N.F."/>
            <person name="Baker D."/>
            <person name="Gharbi K."/>
            <person name="Hall N."/>
            <person name="Watson M."/>
            <person name="Adriaenssens E.M."/>
            <person name="Foster-Nyarko E."/>
            <person name="Jarju S."/>
            <person name="Secka A."/>
            <person name="Antonio M."/>
            <person name="Oren A."/>
            <person name="Chaudhuri R.R."/>
            <person name="La Ragione R."/>
            <person name="Hildebrand F."/>
            <person name="Pallen M.J."/>
        </authorList>
    </citation>
    <scope>NUCLEOTIDE SEQUENCE</scope>
    <source>
        <strain evidence="2">CHK169-4300</strain>
    </source>
</reference>
<protein>
    <recommendedName>
        <fullName evidence="4">Lipoprotein</fullName>
    </recommendedName>
</protein>
<evidence type="ECO:0000313" key="2">
    <source>
        <dbReference type="EMBL" id="HIZ70585.1"/>
    </source>
</evidence>
<reference evidence="2" key="2">
    <citation type="submission" date="2021-04" db="EMBL/GenBank/DDBJ databases">
        <authorList>
            <person name="Gilroy R."/>
        </authorList>
    </citation>
    <scope>NUCLEOTIDE SEQUENCE</scope>
    <source>
        <strain evidence="2">CHK169-4300</strain>
    </source>
</reference>
<gene>
    <name evidence="2" type="ORF">H9808_02315</name>
</gene>
<proteinExistence type="predicted"/>
<keyword evidence="1" id="KW-0732">Signal</keyword>
<sequence>MRKLFVGILAVFLFGCSHALTFSEEDEPFIEYEYGDYGPDLIYNLYSRKIIFYGSGKGEITTPINEEMGIDENAPHTVEFELEDEEIKALQSELEKNKFFSLPEDLTDLSVMDGGYKYITVHTTDKSKKVGGGNPDNETLDALAAQIKEMVPRGTIRSFNEGIEEYQRKQGLRD</sequence>
<dbReference type="Proteomes" id="UP000824106">
    <property type="component" value="Unassembled WGS sequence"/>
</dbReference>